<dbReference type="CDD" id="cd09274">
    <property type="entry name" value="RNase_HI_RT_Ty3"/>
    <property type="match status" value="1"/>
</dbReference>
<dbReference type="Gene3D" id="3.10.20.370">
    <property type="match status" value="1"/>
</dbReference>
<dbReference type="PANTHER" id="PTHR34072:SF52">
    <property type="entry name" value="RIBONUCLEASE H"/>
    <property type="match status" value="1"/>
</dbReference>
<evidence type="ECO:0000259" key="1">
    <source>
        <dbReference type="Pfam" id="PF17919"/>
    </source>
</evidence>
<dbReference type="InterPro" id="IPR043502">
    <property type="entry name" value="DNA/RNA_pol_sf"/>
</dbReference>
<evidence type="ECO:0000313" key="2">
    <source>
        <dbReference type="EnsemblPlants" id="AET2Gv21213100.10"/>
    </source>
</evidence>
<reference evidence="3" key="1">
    <citation type="journal article" date="2014" name="Science">
        <title>Ancient hybridizations among the ancestral genomes of bread wheat.</title>
        <authorList>
            <consortium name="International Wheat Genome Sequencing Consortium,"/>
            <person name="Marcussen T."/>
            <person name="Sandve S.R."/>
            <person name="Heier L."/>
            <person name="Spannagl M."/>
            <person name="Pfeifer M."/>
            <person name="Jakobsen K.S."/>
            <person name="Wulff B.B."/>
            <person name="Steuernagel B."/>
            <person name="Mayer K.F."/>
            <person name="Olsen O.A."/>
        </authorList>
    </citation>
    <scope>NUCLEOTIDE SEQUENCE [LARGE SCALE GENOMIC DNA]</scope>
    <source>
        <strain evidence="3">cv. AL8/78</strain>
    </source>
</reference>
<evidence type="ECO:0000313" key="3">
    <source>
        <dbReference type="Proteomes" id="UP000015105"/>
    </source>
</evidence>
<dbReference type="EnsemblPlants" id="AET2Gv21213100.10">
    <property type="protein sequence ID" value="AET2Gv21213100.10"/>
    <property type="gene ID" value="AET2Gv21213100"/>
</dbReference>
<protein>
    <recommendedName>
        <fullName evidence="1">Reverse transcriptase/retrotransposon-derived protein RNase H-like domain-containing protein</fullName>
    </recommendedName>
</protein>
<dbReference type="Pfam" id="PF17919">
    <property type="entry name" value="RT_RNaseH_2"/>
    <property type="match status" value="1"/>
</dbReference>
<accession>A0A453DET6</accession>
<dbReference type="InterPro" id="IPR041577">
    <property type="entry name" value="RT_RNaseH_2"/>
</dbReference>
<dbReference type="Proteomes" id="UP000015105">
    <property type="component" value="Chromosome 2D"/>
</dbReference>
<dbReference type="PANTHER" id="PTHR34072">
    <property type="entry name" value="ENZYMATIC POLYPROTEIN-RELATED"/>
    <property type="match status" value="1"/>
</dbReference>
<reference evidence="3" key="2">
    <citation type="journal article" date="2017" name="Nat. Plants">
        <title>The Aegilops tauschii genome reveals multiple impacts of transposons.</title>
        <authorList>
            <person name="Zhao G."/>
            <person name="Zou C."/>
            <person name="Li K."/>
            <person name="Wang K."/>
            <person name="Li T."/>
            <person name="Gao L."/>
            <person name="Zhang X."/>
            <person name="Wang H."/>
            <person name="Yang Z."/>
            <person name="Liu X."/>
            <person name="Jiang W."/>
            <person name="Mao L."/>
            <person name="Kong X."/>
            <person name="Jiao Y."/>
            <person name="Jia J."/>
        </authorList>
    </citation>
    <scope>NUCLEOTIDE SEQUENCE [LARGE SCALE GENOMIC DNA]</scope>
    <source>
        <strain evidence="3">cv. AL8/78</strain>
    </source>
</reference>
<reference evidence="2" key="3">
    <citation type="journal article" date="2017" name="Nature">
        <title>Genome sequence of the progenitor of the wheat D genome Aegilops tauschii.</title>
        <authorList>
            <person name="Luo M.C."/>
            <person name="Gu Y.Q."/>
            <person name="Puiu D."/>
            <person name="Wang H."/>
            <person name="Twardziok S.O."/>
            <person name="Deal K.R."/>
            <person name="Huo N."/>
            <person name="Zhu T."/>
            <person name="Wang L."/>
            <person name="Wang Y."/>
            <person name="McGuire P.E."/>
            <person name="Liu S."/>
            <person name="Long H."/>
            <person name="Ramasamy R.K."/>
            <person name="Rodriguez J.C."/>
            <person name="Van S.L."/>
            <person name="Yuan L."/>
            <person name="Wang Z."/>
            <person name="Xia Z."/>
            <person name="Xiao L."/>
            <person name="Anderson O.D."/>
            <person name="Ouyang S."/>
            <person name="Liang Y."/>
            <person name="Zimin A.V."/>
            <person name="Pertea G."/>
            <person name="Qi P."/>
            <person name="Bennetzen J.L."/>
            <person name="Dai X."/>
            <person name="Dawson M.W."/>
            <person name="Muller H.G."/>
            <person name="Kugler K."/>
            <person name="Rivarola-Duarte L."/>
            <person name="Spannagl M."/>
            <person name="Mayer K.F.X."/>
            <person name="Lu F.H."/>
            <person name="Bevan M.W."/>
            <person name="Leroy P."/>
            <person name="Li P."/>
            <person name="You F.M."/>
            <person name="Sun Q."/>
            <person name="Liu Z."/>
            <person name="Lyons E."/>
            <person name="Wicker T."/>
            <person name="Salzberg S.L."/>
            <person name="Devos K.M."/>
            <person name="Dvorak J."/>
        </authorList>
    </citation>
    <scope>NUCLEOTIDE SEQUENCE [LARGE SCALE GENOMIC DNA]</scope>
    <source>
        <strain evidence="2">cv. AL8/78</strain>
    </source>
</reference>
<organism evidence="2 3">
    <name type="scientific">Aegilops tauschii subsp. strangulata</name>
    <name type="common">Goatgrass</name>
    <dbReference type="NCBI Taxonomy" id="200361"/>
    <lineage>
        <taxon>Eukaryota</taxon>
        <taxon>Viridiplantae</taxon>
        <taxon>Streptophyta</taxon>
        <taxon>Embryophyta</taxon>
        <taxon>Tracheophyta</taxon>
        <taxon>Spermatophyta</taxon>
        <taxon>Magnoliopsida</taxon>
        <taxon>Liliopsida</taxon>
        <taxon>Poales</taxon>
        <taxon>Poaceae</taxon>
        <taxon>BOP clade</taxon>
        <taxon>Pooideae</taxon>
        <taxon>Triticodae</taxon>
        <taxon>Triticeae</taxon>
        <taxon>Triticinae</taxon>
        <taxon>Aegilops</taxon>
    </lineage>
</organism>
<dbReference type="Gramene" id="AET2Gv21213100.10">
    <property type="protein sequence ID" value="AET2Gv21213100.10"/>
    <property type="gene ID" value="AET2Gv21213100"/>
</dbReference>
<reference evidence="2" key="5">
    <citation type="journal article" date="2021" name="G3 (Bethesda)">
        <title>Aegilops tauschii genome assembly Aet v5.0 features greater sequence contiguity and improved annotation.</title>
        <authorList>
            <person name="Wang L."/>
            <person name="Zhu T."/>
            <person name="Rodriguez J.C."/>
            <person name="Deal K.R."/>
            <person name="Dubcovsky J."/>
            <person name="McGuire P.E."/>
            <person name="Lux T."/>
            <person name="Spannagl M."/>
            <person name="Mayer K.F.X."/>
            <person name="Baldrich P."/>
            <person name="Meyers B.C."/>
            <person name="Huo N."/>
            <person name="Gu Y.Q."/>
            <person name="Zhou H."/>
            <person name="Devos K.M."/>
            <person name="Bennetzen J.L."/>
            <person name="Unver T."/>
            <person name="Budak H."/>
            <person name="Gulick P.J."/>
            <person name="Galiba G."/>
            <person name="Kalapos B."/>
            <person name="Nelson D.R."/>
            <person name="Li P."/>
            <person name="You F.M."/>
            <person name="Luo M.C."/>
            <person name="Dvorak J."/>
        </authorList>
    </citation>
    <scope>NUCLEOTIDE SEQUENCE [LARGE SCALE GENOMIC DNA]</scope>
    <source>
        <strain evidence="2">cv. AL8/78</strain>
    </source>
</reference>
<dbReference type="AlphaFoldDB" id="A0A453DET6"/>
<name>A0A453DET6_AEGTS</name>
<reference evidence="2" key="4">
    <citation type="submission" date="2019-03" db="UniProtKB">
        <authorList>
            <consortium name="EnsemblPlants"/>
        </authorList>
    </citation>
    <scope>IDENTIFICATION</scope>
</reference>
<feature type="domain" description="Reverse transcriptase/retrotransposon-derived protein RNase H-like" evidence="1">
    <location>
        <begin position="6"/>
        <end position="100"/>
    </location>
</feature>
<sequence length="239" mass="27276">GVPFVWTDTTKTAFQVLKQQLISAPVLALPDFQQRFIIETDASDRGIGAILQQQGHPIAFMSKALSPRYQGLSTYEKEYLAIVVAVDQWRPYLQHAEFDILTDQKSLTHLEEQRLTTPWQQKAFTKLLGLRYRIRYKKGVENTGADALSRSNTQDTLFTVSSCQPAWLEDVISSYNNNTMRHGCWNNCQYAMIPKVASLFSKEFFDSEAESGWEGVHKSNKKLYQPSTTALWEVIQGSR</sequence>
<proteinExistence type="predicted"/>
<dbReference type="SUPFAM" id="SSF56672">
    <property type="entry name" value="DNA/RNA polymerases"/>
    <property type="match status" value="1"/>
</dbReference>
<keyword evidence="3" id="KW-1185">Reference proteome</keyword>
<dbReference type="FunFam" id="3.10.20.370:FF:000001">
    <property type="entry name" value="Retrovirus-related Pol polyprotein from transposon 17.6-like protein"/>
    <property type="match status" value="1"/>
</dbReference>